<accession>A0A9N9WZF0</accession>
<reference evidence="1" key="1">
    <citation type="submission" date="2022-01" db="EMBL/GenBank/DDBJ databases">
        <authorList>
            <person name="King R."/>
        </authorList>
    </citation>
    <scope>NUCLEOTIDE SEQUENCE</scope>
</reference>
<dbReference type="EMBL" id="OU895880">
    <property type="protein sequence ID" value="CAG9811813.1"/>
    <property type="molecule type" value="Genomic_DNA"/>
</dbReference>
<evidence type="ECO:0000313" key="2">
    <source>
        <dbReference type="Proteomes" id="UP001153620"/>
    </source>
</evidence>
<gene>
    <name evidence="1" type="ORF">CHIRRI_LOCUS14620</name>
</gene>
<protein>
    <submittedName>
        <fullName evidence="1">Uncharacterized protein</fullName>
    </submittedName>
</protein>
<reference evidence="1" key="2">
    <citation type="submission" date="2022-10" db="EMBL/GenBank/DDBJ databases">
        <authorList>
            <consortium name="ENA_rothamsted_submissions"/>
            <consortium name="culmorum"/>
            <person name="King R."/>
        </authorList>
    </citation>
    <scope>NUCLEOTIDE SEQUENCE</scope>
</reference>
<keyword evidence="2" id="KW-1185">Reference proteome</keyword>
<dbReference type="Gene3D" id="1.10.238.270">
    <property type="match status" value="1"/>
</dbReference>
<dbReference type="Proteomes" id="UP001153620">
    <property type="component" value="Chromosome 4"/>
</dbReference>
<dbReference type="AlphaFoldDB" id="A0A9N9WZF0"/>
<organism evidence="1 2">
    <name type="scientific">Chironomus riparius</name>
    <dbReference type="NCBI Taxonomy" id="315576"/>
    <lineage>
        <taxon>Eukaryota</taxon>
        <taxon>Metazoa</taxon>
        <taxon>Ecdysozoa</taxon>
        <taxon>Arthropoda</taxon>
        <taxon>Hexapoda</taxon>
        <taxon>Insecta</taxon>
        <taxon>Pterygota</taxon>
        <taxon>Neoptera</taxon>
        <taxon>Endopterygota</taxon>
        <taxon>Diptera</taxon>
        <taxon>Nematocera</taxon>
        <taxon>Chironomoidea</taxon>
        <taxon>Chironomidae</taxon>
        <taxon>Chironominae</taxon>
        <taxon>Chironomus</taxon>
    </lineage>
</organism>
<name>A0A9N9WZF0_9DIPT</name>
<sequence>MSIDNKDSGREEILLEIHFHLQTNNLKFEISGVPLGDEEIKDRLLEALERRKRRFFECDAFIAALLLDPLINWSNNQEDFFGPELLERGMVHIEKIHQVLINRGQVEQLEDQNRDQQNVIYEALDQRLGGGRRGQDQSWQNINQRLTIRQQINRFLAEIRISSGAKLNPQKYWYNKRDKEPEIYKRCCNLPDLKQKTNISNLIMEYPELSNMTQEVVRCSKAKIYMEKSNLTSFDKSDFKNFIKDSTNDSEWIEAFNKAVDQCIDNLSHYKKILQQIHKVRDEDCDIRNVQQNLLSTLKSAKTQKIF</sequence>
<proteinExistence type="predicted"/>
<evidence type="ECO:0000313" key="1">
    <source>
        <dbReference type="EMBL" id="CAG9811813.1"/>
    </source>
</evidence>